<feature type="compositionally biased region" description="Low complexity" evidence="3">
    <location>
        <begin position="384"/>
        <end position="410"/>
    </location>
</feature>
<dbReference type="Gramene" id="OMO91678">
    <property type="protein sequence ID" value="OMO91678"/>
    <property type="gene ID" value="CCACVL1_07056"/>
</dbReference>
<evidence type="ECO:0000313" key="5">
    <source>
        <dbReference type="EMBL" id="OMO91678.1"/>
    </source>
</evidence>
<dbReference type="GO" id="GO:0003676">
    <property type="term" value="F:nucleic acid binding"/>
    <property type="evidence" value="ECO:0007669"/>
    <property type="project" value="InterPro"/>
</dbReference>
<organism evidence="5 6">
    <name type="scientific">Corchorus capsularis</name>
    <name type="common">Jute</name>
    <dbReference type="NCBI Taxonomy" id="210143"/>
    <lineage>
        <taxon>Eukaryota</taxon>
        <taxon>Viridiplantae</taxon>
        <taxon>Streptophyta</taxon>
        <taxon>Embryophyta</taxon>
        <taxon>Tracheophyta</taxon>
        <taxon>Spermatophyta</taxon>
        <taxon>Magnoliopsida</taxon>
        <taxon>eudicotyledons</taxon>
        <taxon>Gunneridae</taxon>
        <taxon>Pentapetalae</taxon>
        <taxon>rosids</taxon>
        <taxon>malvids</taxon>
        <taxon>Malvales</taxon>
        <taxon>Malvaceae</taxon>
        <taxon>Grewioideae</taxon>
        <taxon>Apeibeae</taxon>
        <taxon>Corchorus</taxon>
    </lineage>
</organism>
<protein>
    <recommendedName>
        <fullName evidence="4">CCHC-type domain-containing protein</fullName>
    </recommendedName>
</protein>
<reference evidence="5 6" key="1">
    <citation type="submission" date="2013-09" db="EMBL/GenBank/DDBJ databases">
        <title>Corchorus capsularis genome sequencing.</title>
        <authorList>
            <person name="Alam M."/>
            <person name="Haque M.S."/>
            <person name="Islam M.S."/>
            <person name="Emdad E.M."/>
            <person name="Islam M.M."/>
            <person name="Ahmed B."/>
            <person name="Halim A."/>
            <person name="Hossen Q.M.M."/>
            <person name="Hossain M.Z."/>
            <person name="Ahmed R."/>
            <person name="Khan M.M."/>
            <person name="Islam R."/>
            <person name="Rashid M.M."/>
            <person name="Khan S.A."/>
            <person name="Rahman M.S."/>
            <person name="Alam M."/>
        </authorList>
    </citation>
    <scope>NUCLEOTIDE SEQUENCE [LARGE SCALE GENOMIC DNA]</scope>
    <source>
        <strain evidence="6">cv. CVL-1</strain>
        <tissue evidence="5">Whole seedling</tissue>
    </source>
</reference>
<keyword evidence="2" id="KW-0175">Coiled coil</keyword>
<proteinExistence type="predicted"/>
<evidence type="ECO:0000259" key="4">
    <source>
        <dbReference type="PROSITE" id="PS50158"/>
    </source>
</evidence>
<dbReference type="EMBL" id="AWWV01008294">
    <property type="protein sequence ID" value="OMO91678.1"/>
    <property type="molecule type" value="Genomic_DNA"/>
</dbReference>
<sequence length="540" mass="61951">MFGMKKGFLQGSASQNNLGGNVKLLKQEKKLKQPMIHDCVETPLTDNEEEEDGEFEEEEDDEFEGDAWISLMKDMDHFQELCLEETAKVQREENSGVKLYPSNICPYGPVPSFSTVLQRVVSKFYPEIAKQNNGVILDSKIKHLEDQIAKFKERNLELMNSIETIREENHQLKVEIAMMKQMEFDLEALTKRNAELEKQVTDLHGVKKQMQGYKIASNSDMGHAEWKKTIDNKIAAEDGKPSQCIRITNMEKFISSDMFAMFLPYDDEEKLVWLNFKRERKLYVCAKCGRPGHPRSKCRFFTVGGITYDSLAYNLFVQNNTQSHGSRMKQSTPMQFECQAKRVQSEFKDQSSLKSTMLMTTESMEQVSLAKGIYMPTCDNSSESTSTVCSSTNQEVTSSTSSNSHQTNNQEGIKNMIPKDLGEASEASNLTFTTGCKKKMVSNPLAKYTQRKHGEHLIKRKRWEAPQSWKRKEDIKHVEMTHMKRAHLLGKEKLKATIRRRRPMPKRLNIQLGKRSASCDLGSTFVLRNPEKKRIKLEGC</sequence>
<dbReference type="OrthoDB" id="10670886at2759"/>
<comment type="caution">
    <text evidence="5">The sequence shown here is derived from an EMBL/GenBank/DDBJ whole genome shotgun (WGS) entry which is preliminary data.</text>
</comment>
<dbReference type="Proteomes" id="UP000188268">
    <property type="component" value="Unassembled WGS sequence"/>
</dbReference>
<dbReference type="GO" id="GO:0008270">
    <property type="term" value="F:zinc ion binding"/>
    <property type="evidence" value="ECO:0007669"/>
    <property type="project" value="UniProtKB-KW"/>
</dbReference>
<evidence type="ECO:0000313" key="6">
    <source>
        <dbReference type="Proteomes" id="UP000188268"/>
    </source>
</evidence>
<keyword evidence="6" id="KW-1185">Reference proteome</keyword>
<keyword evidence="1" id="KW-0863">Zinc-finger</keyword>
<feature type="domain" description="CCHC-type" evidence="4">
    <location>
        <begin position="285"/>
        <end position="299"/>
    </location>
</feature>
<evidence type="ECO:0000256" key="3">
    <source>
        <dbReference type="SAM" id="MobiDB-lite"/>
    </source>
</evidence>
<gene>
    <name evidence="5" type="ORF">CCACVL1_07056</name>
</gene>
<feature type="region of interest" description="Disordered" evidence="3">
    <location>
        <begin position="384"/>
        <end position="411"/>
    </location>
</feature>
<dbReference type="InterPro" id="IPR001878">
    <property type="entry name" value="Znf_CCHC"/>
</dbReference>
<name>A0A1R3JA02_COCAP</name>
<evidence type="ECO:0000256" key="1">
    <source>
        <dbReference type="PROSITE-ProRule" id="PRU00047"/>
    </source>
</evidence>
<keyword evidence="1" id="KW-0479">Metal-binding</keyword>
<keyword evidence="1" id="KW-0862">Zinc</keyword>
<dbReference type="AlphaFoldDB" id="A0A1R3JA02"/>
<accession>A0A1R3JA02</accession>
<feature type="coiled-coil region" evidence="2">
    <location>
        <begin position="141"/>
        <end position="206"/>
    </location>
</feature>
<dbReference type="PROSITE" id="PS50158">
    <property type="entry name" value="ZF_CCHC"/>
    <property type="match status" value="1"/>
</dbReference>
<evidence type="ECO:0000256" key="2">
    <source>
        <dbReference type="SAM" id="Coils"/>
    </source>
</evidence>